<dbReference type="Proteomes" id="UP001558652">
    <property type="component" value="Unassembled WGS sequence"/>
</dbReference>
<sequence length="110" mass="12661">MSTNDAYYRSLCCALTLQSDKKGFFQEFAESVCETVGPEWIKRFGKLNSDRERIIRCYTDEKILSFQLRPLENDVADEDDTVQEYQGTTQDAPKKPLRQVCSPLVDNKAL</sequence>
<evidence type="ECO:0000256" key="1">
    <source>
        <dbReference type="SAM" id="MobiDB-lite"/>
    </source>
</evidence>
<feature type="region of interest" description="Disordered" evidence="1">
    <location>
        <begin position="75"/>
        <end position="96"/>
    </location>
</feature>
<proteinExistence type="predicted"/>
<keyword evidence="3" id="KW-1185">Reference proteome</keyword>
<name>A0ABD0Y0V0_9HEMI</name>
<dbReference type="AlphaFoldDB" id="A0ABD0Y0V0"/>
<comment type="caution">
    <text evidence="2">The sequence shown here is derived from an EMBL/GenBank/DDBJ whole genome shotgun (WGS) entry which is preliminary data.</text>
</comment>
<accession>A0ABD0Y0V0</accession>
<evidence type="ECO:0000313" key="3">
    <source>
        <dbReference type="Proteomes" id="UP001558652"/>
    </source>
</evidence>
<evidence type="ECO:0000313" key="2">
    <source>
        <dbReference type="EMBL" id="KAL1116802.1"/>
    </source>
</evidence>
<protein>
    <submittedName>
        <fullName evidence="2">Uncharacterized protein</fullName>
    </submittedName>
</protein>
<reference evidence="2 3" key="1">
    <citation type="submission" date="2024-07" db="EMBL/GenBank/DDBJ databases">
        <title>Chromosome-level genome assembly of the water stick insect Ranatra chinensis (Heteroptera: Nepidae).</title>
        <authorList>
            <person name="Liu X."/>
        </authorList>
    </citation>
    <scope>NUCLEOTIDE SEQUENCE [LARGE SCALE GENOMIC DNA]</scope>
    <source>
        <strain evidence="2">Cailab_2021Rc</strain>
        <tissue evidence="2">Muscle</tissue>
    </source>
</reference>
<organism evidence="2 3">
    <name type="scientific">Ranatra chinensis</name>
    <dbReference type="NCBI Taxonomy" id="642074"/>
    <lineage>
        <taxon>Eukaryota</taxon>
        <taxon>Metazoa</taxon>
        <taxon>Ecdysozoa</taxon>
        <taxon>Arthropoda</taxon>
        <taxon>Hexapoda</taxon>
        <taxon>Insecta</taxon>
        <taxon>Pterygota</taxon>
        <taxon>Neoptera</taxon>
        <taxon>Paraneoptera</taxon>
        <taxon>Hemiptera</taxon>
        <taxon>Heteroptera</taxon>
        <taxon>Panheteroptera</taxon>
        <taxon>Nepomorpha</taxon>
        <taxon>Nepidae</taxon>
        <taxon>Ranatrinae</taxon>
        <taxon>Ranatra</taxon>
    </lineage>
</organism>
<gene>
    <name evidence="2" type="ORF">AAG570_005272</name>
</gene>
<dbReference type="EMBL" id="JBFDAA010000017">
    <property type="protein sequence ID" value="KAL1116802.1"/>
    <property type="molecule type" value="Genomic_DNA"/>
</dbReference>